<protein>
    <submittedName>
        <fullName evidence="1">Uncharacterized protein</fullName>
    </submittedName>
</protein>
<sequence>MELTAMHDSKAATEYQVLYQQRTDIGCERSYSYYILMVGSQQPRSIRGSTSSAPMVEAVSRGLPALSAALVPGAQQHTAVEAEEFRWMRRPMVHNNKFLFETEGRLGLSRCDQRERMVDLWIKQDYDKNGSASFRLSCRMSTVLQRYSNGCYHCVSRARYACGVCEHGAPLRQETQEEDMLVEFVDMVHCNSKGKVLRTFSLGGPFILFT</sequence>
<accession>K4AIC0</accession>
<dbReference type="EnsemblPlants" id="KQK91251">
    <property type="protein sequence ID" value="KQK91251"/>
    <property type="gene ID" value="SETIT_038630mg"/>
</dbReference>
<dbReference type="Proteomes" id="UP000004995">
    <property type="component" value="Unassembled WGS sequence"/>
</dbReference>
<dbReference type="HOGENOM" id="CLU_1312024_0_0_1"/>
<reference evidence="2" key="1">
    <citation type="journal article" date="2012" name="Nat. Biotechnol.">
        <title>Reference genome sequence of the model plant Setaria.</title>
        <authorList>
            <person name="Bennetzen J.L."/>
            <person name="Schmutz J."/>
            <person name="Wang H."/>
            <person name="Percifield R."/>
            <person name="Hawkins J."/>
            <person name="Pontaroli A.C."/>
            <person name="Estep M."/>
            <person name="Feng L."/>
            <person name="Vaughn J.N."/>
            <person name="Grimwood J."/>
            <person name="Jenkins J."/>
            <person name="Barry K."/>
            <person name="Lindquist E."/>
            <person name="Hellsten U."/>
            <person name="Deshpande S."/>
            <person name="Wang X."/>
            <person name="Wu X."/>
            <person name="Mitros T."/>
            <person name="Triplett J."/>
            <person name="Yang X."/>
            <person name="Ye C.Y."/>
            <person name="Mauro-Herrera M."/>
            <person name="Wang L."/>
            <person name="Li P."/>
            <person name="Sharma M."/>
            <person name="Sharma R."/>
            <person name="Ronald P.C."/>
            <person name="Panaud O."/>
            <person name="Kellogg E.A."/>
            <person name="Brutnell T.P."/>
            <person name="Doust A.N."/>
            <person name="Tuskan G.A."/>
            <person name="Rokhsar D."/>
            <person name="Devos K.M."/>
        </authorList>
    </citation>
    <scope>NUCLEOTIDE SEQUENCE [LARGE SCALE GENOMIC DNA]</scope>
    <source>
        <strain evidence="2">cv. Yugu1</strain>
    </source>
</reference>
<dbReference type="AlphaFoldDB" id="K4AIC0"/>
<evidence type="ECO:0000313" key="1">
    <source>
        <dbReference type="EnsemblPlants" id="KQK91251"/>
    </source>
</evidence>
<organism evidence="1 2">
    <name type="scientific">Setaria italica</name>
    <name type="common">Foxtail millet</name>
    <name type="synonym">Panicum italicum</name>
    <dbReference type="NCBI Taxonomy" id="4555"/>
    <lineage>
        <taxon>Eukaryota</taxon>
        <taxon>Viridiplantae</taxon>
        <taxon>Streptophyta</taxon>
        <taxon>Embryophyta</taxon>
        <taxon>Tracheophyta</taxon>
        <taxon>Spermatophyta</taxon>
        <taxon>Magnoliopsida</taxon>
        <taxon>Liliopsida</taxon>
        <taxon>Poales</taxon>
        <taxon>Poaceae</taxon>
        <taxon>PACMAD clade</taxon>
        <taxon>Panicoideae</taxon>
        <taxon>Panicodae</taxon>
        <taxon>Paniceae</taxon>
        <taxon>Cenchrinae</taxon>
        <taxon>Setaria</taxon>
    </lineage>
</organism>
<dbReference type="Gramene" id="KQK91251">
    <property type="protein sequence ID" value="KQK91251"/>
    <property type="gene ID" value="SETIT_038630mg"/>
</dbReference>
<dbReference type="EMBL" id="AGNK02006021">
    <property type="status" value="NOT_ANNOTATED_CDS"/>
    <property type="molecule type" value="Genomic_DNA"/>
</dbReference>
<name>K4AIC0_SETIT</name>
<keyword evidence="2" id="KW-1185">Reference proteome</keyword>
<dbReference type="InParanoid" id="K4AIC0"/>
<proteinExistence type="predicted"/>
<evidence type="ECO:0000313" key="2">
    <source>
        <dbReference type="Proteomes" id="UP000004995"/>
    </source>
</evidence>
<reference evidence="1" key="2">
    <citation type="submission" date="2018-08" db="UniProtKB">
        <authorList>
            <consortium name="EnsemblPlants"/>
        </authorList>
    </citation>
    <scope>IDENTIFICATION</scope>
    <source>
        <strain evidence="1">Yugu1</strain>
    </source>
</reference>